<reference evidence="7 8" key="1">
    <citation type="submission" date="2023-06" db="EMBL/GenBank/DDBJ databases">
        <title>Novel species in genus Planococcus.</title>
        <authorList>
            <person name="Ning S."/>
        </authorList>
    </citation>
    <scope>NUCLEOTIDE SEQUENCE [LARGE SCALE GENOMIC DNA]</scope>
    <source>
        <strain evidence="7 8">N028</strain>
    </source>
</reference>
<evidence type="ECO:0000313" key="7">
    <source>
        <dbReference type="EMBL" id="MDN7240379.1"/>
    </source>
</evidence>
<evidence type="ECO:0000256" key="3">
    <source>
        <dbReference type="ARBA" id="ARBA00022989"/>
    </source>
</evidence>
<keyword evidence="4 5" id="KW-0472">Membrane</keyword>
<accession>A0ABT8MY75</accession>
<gene>
    <name evidence="7" type="ORF">QWY14_01190</name>
</gene>
<sequence length="47" mass="5408">MVNYIFGEARWPLILVILGSAVLGFLLATLLSMWRNISRRRSKKSKT</sequence>
<evidence type="ECO:0000256" key="1">
    <source>
        <dbReference type="ARBA" id="ARBA00022475"/>
    </source>
</evidence>
<protein>
    <submittedName>
        <fullName evidence="7">LapA family protein</fullName>
    </submittedName>
</protein>
<feature type="transmembrane region" description="Helical" evidence="5">
    <location>
        <begin position="12"/>
        <end position="34"/>
    </location>
</feature>
<dbReference type="Pfam" id="PF06305">
    <property type="entry name" value="LapA_dom"/>
    <property type="match status" value="1"/>
</dbReference>
<dbReference type="Proteomes" id="UP001172055">
    <property type="component" value="Unassembled WGS sequence"/>
</dbReference>
<evidence type="ECO:0000256" key="5">
    <source>
        <dbReference type="SAM" id="Phobius"/>
    </source>
</evidence>
<evidence type="ECO:0000313" key="8">
    <source>
        <dbReference type="Proteomes" id="UP001172055"/>
    </source>
</evidence>
<keyword evidence="3 5" id="KW-1133">Transmembrane helix</keyword>
<evidence type="ECO:0000259" key="6">
    <source>
        <dbReference type="Pfam" id="PF06305"/>
    </source>
</evidence>
<keyword evidence="8" id="KW-1185">Reference proteome</keyword>
<name>A0ABT8MY75_9BACL</name>
<evidence type="ECO:0000256" key="2">
    <source>
        <dbReference type="ARBA" id="ARBA00022692"/>
    </source>
</evidence>
<evidence type="ECO:0000256" key="4">
    <source>
        <dbReference type="ARBA" id="ARBA00023136"/>
    </source>
</evidence>
<comment type="caution">
    <text evidence="7">The sequence shown here is derived from an EMBL/GenBank/DDBJ whole genome shotgun (WGS) entry which is preliminary data.</text>
</comment>
<dbReference type="EMBL" id="JAUJWV010000001">
    <property type="protein sequence ID" value="MDN7240379.1"/>
    <property type="molecule type" value="Genomic_DNA"/>
</dbReference>
<dbReference type="InterPro" id="IPR010445">
    <property type="entry name" value="LapA_dom"/>
</dbReference>
<organism evidence="7 8">
    <name type="scientific">Planococcus shixiaomingii</name>
    <dbReference type="NCBI Taxonomy" id="3058393"/>
    <lineage>
        <taxon>Bacteria</taxon>
        <taxon>Bacillati</taxon>
        <taxon>Bacillota</taxon>
        <taxon>Bacilli</taxon>
        <taxon>Bacillales</taxon>
        <taxon>Caryophanaceae</taxon>
        <taxon>Planococcus</taxon>
    </lineage>
</organism>
<keyword evidence="1" id="KW-1003">Cell membrane</keyword>
<feature type="domain" description="Lipopolysaccharide assembly protein A" evidence="6">
    <location>
        <begin position="2"/>
        <end position="46"/>
    </location>
</feature>
<keyword evidence="2 5" id="KW-0812">Transmembrane</keyword>
<proteinExistence type="predicted"/>